<proteinExistence type="predicted"/>
<keyword evidence="5" id="KW-0175">Coiled coil</keyword>
<dbReference type="InterPro" id="IPR024079">
    <property type="entry name" value="MetalloPept_cat_dom_sf"/>
</dbReference>
<comment type="caution">
    <text evidence="7">The sequence shown here is derived from an EMBL/GenBank/DDBJ whole genome shotgun (WGS) entry which is preliminary data.</text>
</comment>
<evidence type="ECO:0000256" key="5">
    <source>
        <dbReference type="SAM" id="Coils"/>
    </source>
</evidence>
<dbReference type="Gene3D" id="3.40.390.10">
    <property type="entry name" value="Collagenase (Catalytic Domain)"/>
    <property type="match status" value="1"/>
</dbReference>
<evidence type="ECO:0000256" key="4">
    <source>
        <dbReference type="ARBA" id="ARBA00022833"/>
    </source>
</evidence>
<keyword evidence="2" id="KW-0479">Metal-binding</keyword>
<evidence type="ECO:0000256" key="2">
    <source>
        <dbReference type="ARBA" id="ARBA00022723"/>
    </source>
</evidence>
<feature type="domain" description="Peptidase M10 metallopeptidase" evidence="6">
    <location>
        <begin position="71"/>
        <end position="288"/>
    </location>
</feature>
<protein>
    <recommendedName>
        <fullName evidence="6">Peptidase M10 metallopeptidase domain-containing protein</fullName>
    </recommendedName>
</protein>
<gene>
    <name evidence="7" type="ORF">A2650_03100</name>
</gene>
<evidence type="ECO:0000313" key="7">
    <source>
        <dbReference type="EMBL" id="OGN00564.1"/>
    </source>
</evidence>
<organism evidence="7 8">
    <name type="scientific">Candidatus Yanofskybacteria bacterium RIFCSPHIGHO2_01_FULL_41_53</name>
    <dbReference type="NCBI Taxonomy" id="1802663"/>
    <lineage>
        <taxon>Bacteria</taxon>
        <taxon>Candidatus Yanofskyibacteriota</taxon>
    </lineage>
</organism>
<feature type="coiled-coil region" evidence="5">
    <location>
        <begin position="130"/>
        <end position="188"/>
    </location>
</feature>
<sequence length="303" mass="35360">MKYPTILLIVTLAGVGIYYQQNSICWNPLTYDIGDFDVNFGITKDKFTSIIKEAETVWERDIGQDLFNYQPGTKFKVSLIFDERQELTIEGNQSKEEIEESRISYEAILSQYKLSEAVYRSDFRQYEFNLNIFQQQLDTYNNKVAELNNKGGATPKEYQGLEKDRKFMEDLKTRLDRDRATLNSAAARLNYLGDQVNELAQKLNIEVDVHNQVFGEAREFDQGEYINGKINIYQFDAISDLRLVIAHELGHALGLDHVENPKSIMYYLMEKQNLNNIALTQEDKKAFRQRCEFHVPKLRELFN</sequence>
<keyword evidence="3" id="KW-0378">Hydrolase</keyword>
<evidence type="ECO:0000313" key="8">
    <source>
        <dbReference type="Proteomes" id="UP000177117"/>
    </source>
</evidence>
<reference evidence="7 8" key="1">
    <citation type="journal article" date="2016" name="Nat. Commun.">
        <title>Thousands of microbial genomes shed light on interconnected biogeochemical processes in an aquifer system.</title>
        <authorList>
            <person name="Anantharaman K."/>
            <person name="Brown C.T."/>
            <person name="Hug L.A."/>
            <person name="Sharon I."/>
            <person name="Castelle C.J."/>
            <person name="Probst A.J."/>
            <person name="Thomas B.C."/>
            <person name="Singh A."/>
            <person name="Wilkins M.J."/>
            <person name="Karaoz U."/>
            <person name="Brodie E.L."/>
            <person name="Williams K.H."/>
            <person name="Hubbard S.S."/>
            <person name="Banfield J.F."/>
        </authorList>
    </citation>
    <scope>NUCLEOTIDE SEQUENCE [LARGE SCALE GENOMIC DNA]</scope>
</reference>
<dbReference type="GO" id="GO:0006508">
    <property type="term" value="P:proteolysis"/>
    <property type="evidence" value="ECO:0007669"/>
    <property type="project" value="UniProtKB-KW"/>
</dbReference>
<dbReference type="EMBL" id="MGJD01000019">
    <property type="protein sequence ID" value="OGN00564.1"/>
    <property type="molecule type" value="Genomic_DNA"/>
</dbReference>
<dbReference type="Proteomes" id="UP000177117">
    <property type="component" value="Unassembled WGS sequence"/>
</dbReference>
<name>A0A1F8EIB1_9BACT</name>
<evidence type="ECO:0000259" key="6">
    <source>
        <dbReference type="Pfam" id="PF00413"/>
    </source>
</evidence>
<dbReference type="GO" id="GO:0031012">
    <property type="term" value="C:extracellular matrix"/>
    <property type="evidence" value="ECO:0007669"/>
    <property type="project" value="InterPro"/>
</dbReference>
<evidence type="ECO:0000256" key="1">
    <source>
        <dbReference type="ARBA" id="ARBA00022670"/>
    </source>
</evidence>
<keyword evidence="4" id="KW-0862">Zinc</keyword>
<dbReference type="GO" id="GO:0008270">
    <property type="term" value="F:zinc ion binding"/>
    <property type="evidence" value="ECO:0007669"/>
    <property type="project" value="InterPro"/>
</dbReference>
<dbReference type="AlphaFoldDB" id="A0A1F8EIB1"/>
<dbReference type="Pfam" id="PF00413">
    <property type="entry name" value="Peptidase_M10"/>
    <property type="match status" value="1"/>
</dbReference>
<accession>A0A1F8EIB1</accession>
<evidence type="ECO:0000256" key="3">
    <source>
        <dbReference type="ARBA" id="ARBA00022801"/>
    </source>
</evidence>
<dbReference type="GO" id="GO:0004222">
    <property type="term" value="F:metalloendopeptidase activity"/>
    <property type="evidence" value="ECO:0007669"/>
    <property type="project" value="InterPro"/>
</dbReference>
<keyword evidence="1" id="KW-0645">Protease</keyword>
<dbReference type="SUPFAM" id="SSF55486">
    <property type="entry name" value="Metalloproteases ('zincins'), catalytic domain"/>
    <property type="match status" value="1"/>
</dbReference>
<dbReference type="InterPro" id="IPR001818">
    <property type="entry name" value="Pept_M10_metallopeptidase"/>
</dbReference>